<dbReference type="InterPro" id="IPR029753">
    <property type="entry name" value="D-isomer_DH_CS"/>
</dbReference>
<name>A0A2J6SQN2_9HELO</name>
<evidence type="ECO:0000259" key="4">
    <source>
        <dbReference type="Pfam" id="PF00389"/>
    </source>
</evidence>
<dbReference type="Proteomes" id="UP000235371">
    <property type="component" value="Unassembled WGS sequence"/>
</dbReference>
<dbReference type="PROSITE" id="PS00065">
    <property type="entry name" value="D_2_HYDROXYACID_DH_1"/>
    <property type="match status" value="1"/>
</dbReference>
<dbReference type="InterPro" id="IPR050223">
    <property type="entry name" value="D-isomer_2-hydroxyacid_DH"/>
</dbReference>
<dbReference type="InParanoid" id="A0A2J6SQN2"/>
<dbReference type="SUPFAM" id="SSF52283">
    <property type="entry name" value="Formate/glycerate dehydrogenase catalytic domain-like"/>
    <property type="match status" value="1"/>
</dbReference>
<dbReference type="PROSITE" id="PS00671">
    <property type="entry name" value="D_2_HYDROXYACID_DH_3"/>
    <property type="match status" value="1"/>
</dbReference>
<protein>
    <recommendedName>
        <fullName evidence="8">2-hydroxyacid dehydrogenase</fullName>
    </recommendedName>
</protein>
<reference evidence="6 7" key="1">
    <citation type="submission" date="2016-04" db="EMBL/GenBank/DDBJ databases">
        <title>A degradative enzymes factory behind the ericoid mycorrhizal symbiosis.</title>
        <authorList>
            <consortium name="DOE Joint Genome Institute"/>
            <person name="Martino E."/>
            <person name="Morin E."/>
            <person name="Grelet G."/>
            <person name="Kuo A."/>
            <person name="Kohler A."/>
            <person name="Daghino S."/>
            <person name="Barry K."/>
            <person name="Choi C."/>
            <person name="Cichocki N."/>
            <person name="Clum A."/>
            <person name="Copeland A."/>
            <person name="Hainaut M."/>
            <person name="Haridas S."/>
            <person name="Labutti K."/>
            <person name="Lindquist E."/>
            <person name="Lipzen A."/>
            <person name="Khouja H.-R."/>
            <person name="Murat C."/>
            <person name="Ohm R."/>
            <person name="Olson A."/>
            <person name="Spatafora J."/>
            <person name="Veneault-Fourrey C."/>
            <person name="Henrissat B."/>
            <person name="Grigoriev I."/>
            <person name="Martin F."/>
            <person name="Perotto S."/>
        </authorList>
    </citation>
    <scope>NUCLEOTIDE SEQUENCE [LARGE SCALE GENOMIC DNA]</scope>
    <source>
        <strain evidence="6 7">E</strain>
    </source>
</reference>
<comment type="similarity">
    <text evidence="1 3">Belongs to the D-isomer specific 2-hydroxyacid dehydrogenase family.</text>
</comment>
<evidence type="ECO:0000313" key="7">
    <source>
        <dbReference type="Proteomes" id="UP000235371"/>
    </source>
</evidence>
<evidence type="ECO:0000256" key="3">
    <source>
        <dbReference type="RuleBase" id="RU003719"/>
    </source>
</evidence>
<dbReference type="PANTHER" id="PTHR10996">
    <property type="entry name" value="2-HYDROXYACID DEHYDROGENASE-RELATED"/>
    <property type="match status" value="1"/>
</dbReference>
<evidence type="ECO:0000259" key="5">
    <source>
        <dbReference type="Pfam" id="PF02826"/>
    </source>
</evidence>
<evidence type="ECO:0000313" key="6">
    <source>
        <dbReference type="EMBL" id="PMD53088.1"/>
    </source>
</evidence>
<proteinExistence type="inferred from homology"/>
<dbReference type="GO" id="GO:0016618">
    <property type="term" value="F:hydroxypyruvate reductase [NAD(P)H] activity"/>
    <property type="evidence" value="ECO:0007669"/>
    <property type="project" value="TreeGrafter"/>
</dbReference>
<feature type="domain" description="D-isomer specific 2-hydroxyacid dehydrogenase NAD-binding" evidence="5">
    <location>
        <begin position="121"/>
        <end position="293"/>
    </location>
</feature>
<keyword evidence="7" id="KW-1185">Reference proteome</keyword>
<dbReference type="Pfam" id="PF02826">
    <property type="entry name" value="2-Hacid_dh_C"/>
    <property type="match status" value="1"/>
</dbReference>
<dbReference type="PROSITE" id="PS00670">
    <property type="entry name" value="D_2_HYDROXYACID_DH_2"/>
    <property type="match status" value="1"/>
</dbReference>
<dbReference type="GO" id="GO:0030267">
    <property type="term" value="F:glyoxylate reductase (NADPH) activity"/>
    <property type="evidence" value="ECO:0007669"/>
    <property type="project" value="TreeGrafter"/>
</dbReference>
<dbReference type="InterPro" id="IPR036291">
    <property type="entry name" value="NAD(P)-bd_dom_sf"/>
</dbReference>
<evidence type="ECO:0000256" key="2">
    <source>
        <dbReference type="ARBA" id="ARBA00023002"/>
    </source>
</evidence>
<evidence type="ECO:0008006" key="8">
    <source>
        <dbReference type="Google" id="ProtNLM"/>
    </source>
</evidence>
<dbReference type="GeneID" id="36596168"/>
<evidence type="ECO:0000256" key="1">
    <source>
        <dbReference type="ARBA" id="ARBA00005854"/>
    </source>
</evidence>
<dbReference type="RefSeq" id="XP_024729992.1">
    <property type="nucleotide sequence ID" value="XM_024888092.1"/>
</dbReference>
<dbReference type="GO" id="GO:0005829">
    <property type="term" value="C:cytosol"/>
    <property type="evidence" value="ECO:0007669"/>
    <property type="project" value="TreeGrafter"/>
</dbReference>
<gene>
    <name evidence="6" type="ORF">K444DRAFT_704791</name>
</gene>
<dbReference type="PANTHER" id="PTHR10996:SF269">
    <property type="entry name" value="HYPOTHETICAL D-ISOMER SPECIFIC 2-HYDROXYACID DEHYDROGENASE (EUROFUNG)"/>
    <property type="match status" value="1"/>
</dbReference>
<dbReference type="STRING" id="1095630.A0A2J6SQN2"/>
<dbReference type="InterPro" id="IPR006140">
    <property type="entry name" value="D-isomer_DH_NAD-bd"/>
</dbReference>
<dbReference type="FunFam" id="3.40.50.720:FF:000026">
    <property type="entry name" value="Glyoxylate/hydroxypyruvate reductase B"/>
    <property type="match status" value="1"/>
</dbReference>
<sequence>MISKPRILFLNPVRHAHPVYKNLSSVTQPELLSSKSRAELFQDFKGKYNNITAIYSTSSSYALAGKFDKELIQHLPPSLKFICHNGAGYDNIDIEACTARGIKVTNAPDPVTDATADLAIFLLLGALRQLNPAIFSLRNGNFKTGIDFGHDPQGKTLGVLGMGRIGRAVKRRAEPFGMKTIYHNRNKLNEDDAAGAEYVSFGRLLGESDIISVHVPLNSRTKHLIGEQEIQKMKDGVVIVNTARGAVIDEAAMTAALEAGKIAAVGLDVYEREPEINQILAKNSRALLIPHLGTHTTETLAKMETLAMENARRGCLGESLLTVVAEQLEKAGALTNEH</sequence>
<dbReference type="FunCoup" id="A0A2J6SQN2">
    <property type="interactions" value="494"/>
</dbReference>
<organism evidence="6 7">
    <name type="scientific">Hyaloscypha bicolor E</name>
    <dbReference type="NCBI Taxonomy" id="1095630"/>
    <lineage>
        <taxon>Eukaryota</taxon>
        <taxon>Fungi</taxon>
        <taxon>Dikarya</taxon>
        <taxon>Ascomycota</taxon>
        <taxon>Pezizomycotina</taxon>
        <taxon>Leotiomycetes</taxon>
        <taxon>Helotiales</taxon>
        <taxon>Hyaloscyphaceae</taxon>
        <taxon>Hyaloscypha</taxon>
        <taxon>Hyaloscypha bicolor</taxon>
    </lineage>
</organism>
<dbReference type="EMBL" id="KZ613895">
    <property type="protein sequence ID" value="PMD53088.1"/>
    <property type="molecule type" value="Genomic_DNA"/>
</dbReference>
<dbReference type="GO" id="GO:0051287">
    <property type="term" value="F:NAD binding"/>
    <property type="evidence" value="ECO:0007669"/>
    <property type="project" value="InterPro"/>
</dbReference>
<feature type="domain" description="D-isomer specific 2-hydroxyacid dehydrogenase catalytic" evidence="4">
    <location>
        <begin position="26"/>
        <end position="324"/>
    </location>
</feature>
<dbReference type="AlphaFoldDB" id="A0A2J6SQN2"/>
<dbReference type="CDD" id="cd12168">
    <property type="entry name" value="Mand_dh_like"/>
    <property type="match status" value="1"/>
</dbReference>
<dbReference type="InterPro" id="IPR029752">
    <property type="entry name" value="D-isomer_DH_CS1"/>
</dbReference>
<dbReference type="Pfam" id="PF00389">
    <property type="entry name" value="2-Hacid_dh"/>
    <property type="match status" value="1"/>
</dbReference>
<dbReference type="SUPFAM" id="SSF51735">
    <property type="entry name" value="NAD(P)-binding Rossmann-fold domains"/>
    <property type="match status" value="1"/>
</dbReference>
<dbReference type="OrthoDB" id="9991913at2759"/>
<dbReference type="InterPro" id="IPR006139">
    <property type="entry name" value="D-isomer_2_OHA_DH_cat_dom"/>
</dbReference>
<accession>A0A2J6SQN2</accession>
<dbReference type="Gene3D" id="3.40.50.720">
    <property type="entry name" value="NAD(P)-binding Rossmann-like Domain"/>
    <property type="match status" value="2"/>
</dbReference>
<keyword evidence="2 3" id="KW-0560">Oxidoreductase</keyword>